<dbReference type="GO" id="GO:0004081">
    <property type="term" value="F:bis(5'-nucleosyl)-tetraphosphatase (asymmetrical) activity"/>
    <property type="evidence" value="ECO:0007669"/>
    <property type="project" value="TreeGrafter"/>
</dbReference>
<dbReference type="InterPro" id="IPR020084">
    <property type="entry name" value="NUDIX_hydrolase_CS"/>
</dbReference>
<evidence type="ECO:0000256" key="1">
    <source>
        <dbReference type="ARBA" id="ARBA00022801"/>
    </source>
</evidence>
<comment type="caution">
    <text evidence="3">The sequence shown here is derived from an EMBL/GenBank/DDBJ whole genome shotgun (WGS) entry which is preliminary data.</text>
</comment>
<sequence>MPLHSAGLLVFDDSGAEVRVFLAHMGGPLWARKDSGAWSIPKGLHDPDEEPEDAARREFEEEVGVMAPAGVLTDLGEVRQRSGKVVRAFAVKGDPGLAFVASNAFTMEWPPRSGRLAEFPEIDGAQWFTLAEARGKLVAGQVAFLDALATRLTDPTG</sequence>
<dbReference type="OrthoDB" id="954553at2"/>
<dbReference type="PROSITE" id="PS00893">
    <property type="entry name" value="NUDIX_BOX"/>
    <property type="match status" value="1"/>
</dbReference>
<dbReference type="GO" id="GO:0006754">
    <property type="term" value="P:ATP biosynthetic process"/>
    <property type="evidence" value="ECO:0007669"/>
    <property type="project" value="TreeGrafter"/>
</dbReference>
<accession>A0A3M0GBD5</accession>
<evidence type="ECO:0000313" key="4">
    <source>
        <dbReference type="Proteomes" id="UP000275256"/>
    </source>
</evidence>
<dbReference type="RefSeq" id="WP_121901342.1">
    <property type="nucleotide sequence ID" value="NZ_REFW01000002.1"/>
</dbReference>
<dbReference type="GO" id="GO:0006167">
    <property type="term" value="P:AMP biosynthetic process"/>
    <property type="evidence" value="ECO:0007669"/>
    <property type="project" value="TreeGrafter"/>
</dbReference>
<dbReference type="Proteomes" id="UP000275256">
    <property type="component" value="Unassembled WGS sequence"/>
</dbReference>
<dbReference type="Pfam" id="PF00293">
    <property type="entry name" value="NUDIX"/>
    <property type="match status" value="1"/>
</dbReference>
<dbReference type="InterPro" id="IPR051325">
    <property type="entry name" value="Nudix_hydrolase_domain"/>
</dbReference>
<evidence type="ECO:0000259" key="2">
    <source>
        <dbReference type="PROSITE" id="PS51462"/>
    </source>
</evidence>
<dbReference type="PANTHER" id="PTHR21340">
    <property type="entry name" value="DIADENOSINE 5,5-P1,P4-TETRAPHOSPHATE PYROPHOSPHOHYDROLASE MUTT"/>
    <property type="match status" value="1"/>
</dbReference>
<dbReference type="SUPFAM" id="SSF55811">
    <property type="entry name" value="Nudix"/>
    <property type="match status" value="1"/>
</dbReference>
<dbReference type="CDD" id="cd04662">
    <property type="entry name" value="NUDIX_Hydrolase"/>
    <property type="match status" value="1"/>
</dbReference>
<dbReference type="EMBL" id="REFW01000002">
    <property type="protein sequence ID" value="RMB59862.1"/>
    <property type="molecule type" value="Genomic_DNA"/>
</dbReference>
<dbReference type="InterPro" id="IPR015797">
    <property type="entry name" value="NUDIX_hydrolase-like_dom_sf"/>
</dbReference>
<organism evidence="3 4">
    <name type="scientific">Tessaracoccus antarcticus</name>
    <dbReference type="NCBI Taxonomy" id="2479848"/>
    <lineage>
        <taxon>Bacteria</taxon>
        <taxon>Bacillati</taxon>
        <taxon>Actinomycetota</taxon>
        <taxon>Actinomycetes</taxon>
        <taxon>Propionibacteriales</taxon>
        <taxon>Propionibacteriaceae</taxon>
        <taxon>Tessaracoccus</taxon>
    </lineage>
</organism>
<dbReference type="PROSITE" id="PS51462">
    <property type="entry name" value="NUDIX"/>
    <property type="match status" value="1"/>
</dbReference>
<dbReference type="PANTHER" id="PTHR21340:SF7">
    <property type="entry name" value="NUDIX HYDROLASE DOMAIN-CONTAINING PROTEIN"/>
    <property type="match status" value="1"/>
</dbReference>
<dbReference type="InterPro" id="IPR000086">
    <property type="entry name" value="NUDIX_hydrolase_dom"/>
</dbReference>
<name>A0A3M0GBD5_9ACTN</name>
<gene>
    <name evidence="3" type="ORF">EAX62_08970</name>
</gene>
<feature type="domain" description="Nudix hydrolase" evidence="2">
    <location>
        <begin position="1"/>
        <end position="150"/>
    </location>
</feature>
<protein>
    <submittedName>
        <fullName evidence="3">NUDIX domain-containing protein</fullName>
    </submittedName>
</protein>
<keyword evidence="4" id="KW-1185">Reference proteome</keyword>
<keyword evidence="1" id="KW-0378">Hydrolase</keyword>
<evidence type="ECO:0000313" key="3">
    <source>
        <dbReference type="EMBL" id="RMB59862.1"/>
    </source>
</evidence>
<dbReference type="Gene3D" id="3.90.79.10">
    <property type="entry name" value="Nucleoside Triphosphate Pyrophosphohydrolase"/>
    <property type="match status" value="1"/>
</dbReference>
<dbReference type="AlphaFoldDB" id="A0A3M0GBD5"/>
<reference evidence="3 4" key="1">
    <citation type="submission" date="2018-10" db="EMBL/GenBank/DDBJ databases">
        <title>Tessaracoccus antarcticuss sp. nov., isolated from sediment.</title>
        <authorList>
            <person name="Zhou L.Y."/>
            <person name="Du Z.J."/>
        </authorList>
    </citation>
    <scope>NUCLEOTIDE SEQUENCE [LARGE SCALE GENOMIC DNA]</scope>
    <source>
        <strain evidence="3 4">JDX10</strain>
    </source>
</reference>
<proteinExistence type="predicted"/>